<dbReference type="Proteomes" id="UP001595839">
    <property type="component" value="Unassembled WGS sequence"/>
</dbReference>
<keyword evidence="2" id="KW-1185">Reference proteome</keyword>
<reference evidence="2" key="1">
    <citation type="journal article" date="2019" name="Int. J. Syst. Evol. Microbiol.">
        <title>The Global Catalogue of Microorganisms (GCM) 10K type strain sequencing project: providing services to taxonomists for standard genome sequencing and annotation.</title>
        <authorList>
            <consortium name="The Broad Institute Genomics Platform"/>
            <consortium name="The Broad Institute Genome Sequencing Center for Infectious Disease"/>
            <person name="Wu L."/>
            <person name="Ma J."/>
        </authorList>
    </citation>
    <scope>NUCLEOTIDE SEQUENCE [LARGE SCALE GENOMIC DNA]</scope>
    <source>
        <strain evidence="2">CGMCC 4.7177</strain>
    </source>
</reference>
<accession>A0ABV9AL63</accession>
<organism evidence="1 2">
    <name type="scientific">Streptomyces vulcanius</name>
    <dbReference type="NCBI Taxonomy" id="1441876"/>
    <lineage>
        <taxon>Bacteria</taxon>
        <taxon>Bacillati</taxon>
        <taxon>Actinomycetota</taxon>
        <taxon>Actinomycetes</taxon>
        <taxon>Kitasatosporales</taxon>
        <taxon>Streptomycetaceae</taxon>
        <taxon>Streptomyces</taxon>
    </lineage>
</organism>
<dbReference type="RefSeq" id="WP_381171591.1">
    <property type="nucleotide sequence ID" value="NZ_JBHSFK010000008.1"/>
</dbReference>
<evidence type="ECO:0000313" key="2">
    <source>
        <dbReference type="Proteomes" id="UP001595839"/>
    </source>
</evidence>
<protein>
    <submittedName>
        <fullName evidence="1">Uncharacterized protein</fullName>
    </submittedName>
</protein>
<dbReference type="EMBL" id="JBHSFK010000008">
    <property type="protein sequence ID" value="MFC4500639.1"/>
    <property type="molecule type" value="Genomic_DNA"/>
</dbReference>
<name>A0ABV9AL63_9ACTN</name>
<comment type="caution">
    <text evidence="1">The sequence shown here is derived from an EMBL/GenBank/DDBJ whole genome shotgun (WGS) entry which is preliminary data.</text>
</comment>
<proteinExistence type="predicted"/>
<evidence type="ECO:0000313" key="1">
    <source>
        <dbReference type="EMBL" id="MFC4500639.1"/>
    </source>
</evidence>
<sequence length="77" mass="8808">MFRVEAVRDETPGLYDSRLFEVTDGSVPQHWAVSHAASGDITLGPEKWERAGFWDDFFDGERWAVDLYQSEKNKSLG</sequence>
<gene>
    <name evidence="1" type="ORF">ACFPIH_14085</name>
</gene>